<name>A0A127EH53_CLOPF</name>
<keyword evidence="1" id="KW-0812">Transmembrane</keyword>
<feature type="transmembrane region" description="Helical" evidence="1">
    <location>
        <begin position="29"/>
        <end position="50"/>
    </location>
</feature>
<gene>
    <name evidence="2" type="ORF">JFP838_05875</name>
</gene>
<feature type="transmembrane region" description="Helical" evidence="1">
    <location>
        <begin position="70"/>
        <end position="93"/>
    </location>
</feature>
<keyword evidence="1" id="KW-0472">Membrane</keyword>
<dbReference type="AlphaFoldDB" id="A0A127EH53"/>
<dbReference type="PATRIC" id="fig|1502.177.peg.1184"/>
<keyword evidence="1" id="KW-1133">Transmembrane helix</keyword>
<organism evidence="2 3">
    <name type="scientific">Clostridium perfringens</name>
    <dbReference type="NCBI Taxonomy" id="1502"/>
    <lineage>
        <taxon>Bacteria</taxon>
        <taxon>Bacillati</taxon>
        <taxon>Bacillota</taxon>
        <taxon>Clostridia</taxon>
        <taxon>Eubacteriales</taxon>
        <taxon>Clostridiaceae</taxon>
        <taxon>Clostridium</taxon>
    </lineage>
</organism>
<evidence type="ECO:0000313" key="2">
    <source>
        <dbReference type="EMBL" id="AMN35296.1"/>
    </source>
</evidence>
<evidence type="ECO:0000256" key="1">
    <source>
        <dbReference type="SAM" id="Phobius"/>
    </source>
</evidence>
<proteinExistence type="predicted"/>
<evidence type="ECO:0000313" key="3">
    <source>
        <dbReference type="Proteomes" id="UP000070260"/>
    </source>
</evidence>
<dbReference type="RefSeq" id="WP_061427261.1">
    <property type="nucleotide sequence ID" value="NZ_CATNZO010000001.1"/>
</dbReference>
<dbReference type="EMBL" id="CP010994">
    <property type="protein sequence ID" value="AMN35296.1"/>
    <property type="molecule type" value="Genomic_DNA"/>
</dbReference>
<protein>
    <submittedName>
        <fullName evidence="2">Uncharacterized protein</fullName>
    </submittedName>
</protein>
<sequence>MYKLEYSKKFIHGKIRPKKGIKLNLNKDLFDGTKLLVIFILICSSIYITIDFSNTFKSLYIEKFGIYNIKFYWVILYYVVSIFVIFYNLNIIFRSVIIDRYLIDTMSCFGVGKPFAGYLLEINNPEFIGLKTDNIEKRIYYKDISDIVEKKQYIKIKYNKRNSIIIFKNKNEYNKEIAKKLFENCKKESK</sequence>
<dbReference type="Proteomes" id="UP000070260">
    <property type="component" value="Chromosome"/>
</dbReference>
<accession>A0A127EH53</accession>
<reference evidence="2 3" key="1">
    <citation type="journal article" date="2016" name="PLoS ONE">
        <title>Plasmid Characterization and Chromosome Analysis of Two netF+ Clostridium perfringens Isolates Associated with Foal and Canine Necrotizing Enteritis.</title>
        <authorList>
            <person name="Mehdizadeh Gohari I."/>
            <person name="Kropinski A.M."/>
            <person name="Weese S.J."/>
            <person name="Parreira V.R."/>
            <person name="Whitehead A.E."/>
            <person name="Boerlin P."/>
            <person name="Prescott J.F."/>
        </authorList>
    </citation>
    <scope>NUCLEOTIDE SEQUENCE [LARGE SCALE GENOMIC DNA]</scope>
    <source>
        <strain evidence="2 3">JP838</strain>
    </source>
</reference>